<feature type="compositionally biased region" description="Gly residues" evidence="1">
    <location>
        <begin position="178"/>
        <end position="187"/>
    </location>
</feature>
<dbReference type="Proteomes" id="UP001302321">
    <property type="component" value="Unassembled WGS sequence"/>
</dbReference>
<feature type="region of interest" description="Disordered" evidence="1">
    <location>
        <begin position="263"/>
        <end position="285"/>
    </location>
</feature>
<organism evidence="2 3">
    <name type="scientific">Triangularia setosa</name>
    <dbReference type="NCBI Taxonomy" id="2587417"/>
    <lineage>
        <taxon>Eukaryota</taxon>
        <taxon>Fungi</taxon>
        <taxon>Dikarya</taxon>
        <taxon>Ascomycota</taxon>
        <taxon>Pezizomycotina</taxon>
        <taxon>Sordariomycetes</taxon>
        <taxon>Sordariomycetidae</taxon>
        <taxon>Sordariales</taxon>
        <taxon>Podosporaceae</taxon>
        <taxon>Triangularia</taxon>
    </lineage>
</organism>
<evidence type="ECO:0000313" key="3">
    <source>
        <dbReference type="Proteomes" id="UP001302321"/>
    </source>
</evidence>
<evidence type="ECO:0000313" key="2">
    <source>
        <dbReference type="EMBL" id="KAK4178199.1"/>
    </source>
</evidence>
<name>A0AAN6WA45_9PEZI</name>
<evidence type="ECO:0000256" key="1">
    <source>
        <dbReference type="SAM" id="MobiDB-lite"/>
    </source>
</evidence>
<keyword evidence="3" id="KW-1185">Reference proteome</keyword>
<protein>
    <submittedName>
        <fullName evidence="2">Uncharacterized protein</fullName>
    </submittedName>
</protein>
<comment type="caution">
    <text evidence="2">The sequence shown here is derived from an EMBL/GenBank/DDBJ whole genome shotgun (WGS) entry which is preliminary data.</text>
</comment>
<gene>
    <name evidence="2" type="ORF">QBC36DRAFT_369258</name>
</gene>
<dbReference type="AlphaFoldDB" id="A0AAN6WA45"/>
<reference evidence="2" key="1">
    <citation type="journal article" date="2023" name="Mol. Phylogenet. Evol.">
        <title>Genome-scale phylogeny and comparative genomics of the fungal order Sordariales.</title>
        <authorList>
            <person name="Hensen N."/>
            <person name="Bonometti L."/>
            <person name="Westerberg I."/>
            <person name="Brannstrom I.O."/>
            <person name="Guillou S."/>
            <person name="Cros-Aarteil S."/>
            <person name="Calhoun S."/>
            <person name="Haridas S."/>
            <person name="Kuo A."/>
            <person name="Mondo S."/>
            <person name="Pangilinan J."/>
            <person name="Riley R."/>
            <person name="LaButti K."/>
            <person name="Andreopoulos B."/>
            <person name="Lipzen A."/>
            <person name="Chen C."/>
            <person name="Yan M."/>
            <person name="Daum C."/>
            <person name="Ng V."/>
            <person name="Clum A."/>
            <person name="Steindorff A."/>
            <person name="Ohm R.A."/>
            <person name="Martin F."/>
            <person name="Silar P."/>
            <person name="Natvig D.O."/>
            <person name="Lalanne C."/>
            <person name="Gautier V."/>
            <person name="Ament-Velasquez S.L."/>
            <person name="Kruys A."/>
            <person name="Hutchinson M.I."/>
            <person name="Powell A.J."/>
            <person name="Barry K."/>
            <person name="Miller A.N."/>
            <person name="Grigoriev I.V."/>
            <person name="Debuchy R."/>
            <person name="Gladieux P."/>
            <person name="Hiltunen Thoren M."/>
            <person name="Johannesson H."/>
        </authorList>
    </citation>
    <scope>NUCLEOTIDE SEQUENCE</scope>
    <source>
        <strain evidence="2">CBS 892.96</strain>
    </source>
</reference>
<feature type="region of interest" description="Disordered" evidence="1">
    <location>
        <begin position="172"/>
        <end position="195"/>
    </location>
</feature>
<reference evidence="2" key="2">
    <citation type="submission" date="2023-05" db="EMBL/GenBank/DDBJ databases">
        <authorList>
            <consortium name="Lawrence Berkeley National Laboratory"/>
            <person name="Steindorff A."/>
            <person name="Hensen N."/>
            <person name="Bonometti L."/>
            <person name="Westerberg I."/>
            <person name="Brannstrom I.O."/>
            <person name="Guillou S."/>
            <person name="Cros-Aarteil S."/>
            <person name="Calhoun S."/>
            <person name="Haridas S."/>
            <person name="Kuo A."/>
            <person name="Mondo S."/>
            <person name="Pangilinan J."/>
            <person name="Riley R."/>
            <person name="Labutti K."/>
            <person name="Andreopoulos B."/>
            <person name="Lipzen A."/>
            <person name="Chen C."/>
            <person name="Yanf M."/>
            <person name="Daum C."/>
            <person name="Ng V."/>
            <person name="Clum A."/>
            <person name="Ohm R."/>
            <person name="Martin F."/>
            <person name="Silar P."/>
            <person name="Natvig D."/>
            <person name="Lalanne C."/>
            <person name="Gautier V."/>
            <person name="Ament-Velasquez S.L."/>
            <person name="Kruys A."/>
            <person name="Hutchinson M.I."/>
            <person name="Powell A.J."/>
            <person name="Barry K."/>
            <person name="Miller A.N."/>
            <person name="Grigoriev I.V."/>
            <person name="Debuchy R."/>
            <person name="Gladieux P."/>
            <person name="Thoren M.H."/>
            <person name="Johannesson H."/>
        </authorList>
    </citation>
    <scope>NUCLEOTIDE SEQUENCE</scope>
    <source>
        <strain evidence="2">CBS 892.96</strain>
    </source>
</reference>
<accession>A0AAN6WA45</accession>
<proteinExistence type="predicted"/>
<sequence length="285" mass="31033">MESKLVLMLRRGVVQGTNECCWGGASRGRIVCSAWMGKWVRSMDEMNRCRPRSAAAALVVVVVVVVVELSTRLIHPTADAASCSPNNTQRGPQQAALPGQFDHVGSIEPIVQLQRQSQQRYLHCMQCSAGSWLAGLFLVQPHQPQEARAREQHGSSTQIFPSRIASPNHHFTPPGGQSAYGGGCMGGGKRKRDRTPWRYDLGRAEPIARRSEKAGPRPVQQMRGSGAELSVPSVERCAGWVSSMVGGVRIENDEVVSNNNCKAGHSLAKSNTETDKGRKTIQQTI</sequence>
<dbReference type="EMBL" id="MU866145">
    <property type="protein sequence ID" value="KAK4178199.1"/>
    <property type="molecule type" value="Genomic_DNA"/>
</dbReference>